<reference evidence="1 2" key="1">
    <citation type="submission" date="2019-08" db="EMBL/GenBank/DDBJ databases">
        <title>In-depth cultivation of the pig gut microbiome towards novel bacterial diversity and tailored functional studies.</title>
        <authorList>
            <person name="Wylensek D."/>
            <person name="Hitch T.C.A."/>
            <person name="Clavel T."/>
        </authorList>
    </citation>
    <scope>NUCLEOTIDE SEQUENCE [LARGE SCALE GENOMIC DNA]</scope>
    <source>
        <strain evidence="1 2">WCA-693-APC-MOT-I</strain>
    </source>
</reference>
<name>A0A6L5XZW0_9FIRM</name>
<keyword evidence="2" id="KW-1185">Reference proteome</keyword>
<protein>
    <submittedName>
        <fullName evidence="1">Uncharacterized protein</fullName>
    </submittedName>
</protein>
<proteinExistence type="predicted"/>
<evidence type="ECO:0000313" key="2">
    <source>
        <dbReference type="Proteomes" id="UP000482209"/>
    </source>
</evidence>
<evidence type="ECO:0000313" key="1">
    <source>
        <dbReference type="EMBL" id="MSS64325.1"/>
    </source>
</evidence>
<gene>
    <name evidence="1" type="ORF">FYJ58_10640</name>
</gene>
<dbReference type="Proteomes" id="UP000482209">
    <property type="component" value="Unassembled WGS sequence"/>
</dbReference>
<dbReference type="EMBL" id="VUMT01000016">
    <property type="protein sequence ID" value="MSS64325.1"/>
    <property type="molecule type" value="Genomic_DNA"/>
</dbReference>
<accession>A0A6L5XZW0</accession>
<comment type="caution">
    <text evidence="1">The sequence shown here is derived from an EMBL/GenBank/DDBJ whole genome shotgun (WGS) entry which is preliminary data.</text>
</comment>
<dbReference type="RefSeq" id="WP_154519719.1">
    <property type="nucleotide sequence ID" value="NZ_VUMT01000016.1"/>
</dbReference>
<dbReference type="AlphaFoldDB" id="A0A6L5XZW0"/>
<organism evidence="1 2">
    <name type="scientific">Velocimicrobium porci</name>
    <dbReference type="NCBI Taxonomy" id="2606634"/>
    <lineage>
        <taxon>Bacteria</taxon>
        <taxon>Bacillati</taxon>
        <taxon>Bacillota</taxon>
        <taxon>Clostridia</taxon>
        <taxon>Lachnospirales</taxon>
        <taxon>Lachnospiraceae</taxon>
        <taxon>Velocimicrobium</taxon>
    </lineage>
</organism>
<sequence>MAANKRLFLSLSEDDVLRLDCLREELGMNRSQYIRYVLSGQQKLICPSIKYMDAVKRLSSIDLSLRTIVLKDSVSEEDKLAIYSELQEIKKILSSRDTFGQVDQKLSKEE</sequence>